<dbReference type="InterPro" id="IPR000412">
    <property type="entry name" value="ABC_2_transport"/>
</dbReference>
<feature type="transmembrane region" description="Helical" evidence="11">
    <location>
        <begin position="236"/>
        <end position="255"/>
    </location>
</feature>
<comment type="caution">
    <text evidence="13">The sequence shown here is derived from an EMBL/GenBank/DDBJ whole genome shotgun (WGS) entry which is preliminary data.</text>
</comment>
<evidence type="ECO:0000256" key="10">
    <source>
        <dbReference type="ARBA" id="ARBA00023136"/>
    </source>
</evidence>
<dbReference type="PROSITE" id="PS51012">
    <property type="entry name" value="ABC_TM2"/>
    <property type="match status" value="1"/>
</dbReference>
<evidence type="ECO:0000256" key="5">
    <source>
        <dbReference type="ARBA" id="ARBA00022597"/>
    </source>
</evidence>
<feature type="domain" description="ABC transmembrane type-2" evidence="12">
    <location>
        <begin position="37"/>
        <end position="258"/>
    </location>
</feature>
<evidence type="ECO:0000256" key="9">
    <source>
        <dbReference type="ARBA" id="ARBA00023047"/>
    </source>
</evidence>
<comment type="similarity">
    <text evidence="2 11">Belongs to the ABC-2 integral membrane protein family.</text>
</comment>
<evidence type="ECO:0000256" key="11">
    <source>
        <dbReference type="RuleBase" id="RU361157"/>
    </source>
</evidence>
<keyword evidence="10 11" id="KW-0472">Membrane</keyword>
<evidence type="ECO:0000256" key="1">
    <source>
        <dbReference type="ARBA" id="ARBA00004651"/>
    </source>
</evidence>
<keyword evidence="3 11" id="KW-0813">Transport</keyword>
<proteinExistence type="inferred from homology"/>
<feature type="transmembrane region" description="Helical" evidence="11">
    <location>
        <begin position="181"/>
        <end position="199"/>
    </location>
</feature>
<keyword evidence="5" id="KW-0762">Sugar transport</keyword>
<feature type="transmembrane region" description="Helical" evidence="11">
    <location>
        <begin position="152"/>
        <end position="175"/>
    </location>
</feature>
<protein>
    <recommendedName>
        <fullName evidence="11">Transport permease protein</fullName>
    </recommendedName>
</protein>
<keyword evidence="14" id="KW-1185">Reference proteome</keyword>
<dbReference type="PANTHER" id="PTHR30413:SF10">
    <property type="entry name" value="CAPSULE POLYSACCHARIDE EXPORT INNER-MEMBRANE PROTEIN CTRC"/>
    <property type="match status" value="1"/>
</dbReference>
<evidence type="ECO:0000313" key="13">
    <source>
        <dbReference type="EMBL" id="MFC7704775.1"/>
    </source>
</evidence>
<keyword evidence="8 11" id="KW-1133">Transmembrane helix</keyword>
<accession>A0ABW2UN94</accession>
<dbReference type="InterPro" id="IPR047817">
    <property type="entry name" value="ABC2_TM_bact-type"/>
</dbReference>
<evidence type="ECO:0000313" key="14">
    <source>
        <dbReference type="Proteomes" id="UP001596516"/>
    </source>
</evidence>
<dbReference type="PANTHER" id="PTHR30413">
    <property type="entry name" value="INNER MEMBRANE TRANSPORT PERMEASE"/>
    <property type="match status" value="1"/>
</dbReference>
<feature type="transmembrane region" description="Helical" evidence="11">
    <location>
        <begin position="72"/>
        <end position="89"/>
    </location>
</feature>
<dbReference type="Proteomes" id="UP001596516">
    <property type="component" value="Unassembled WGS sequence"/>
</dbReference>
<evidence type="ECO:0000256" key="4">
    <source>
        <dbReference type="ARBA" id="ARBA00022475"/>
    </source>
</evidence>
<comment type="caution">
    <text evidence="11">Lacks conserved residue(s) required for the propagation of feature annotation.</text>
</comment>
<evidence type="ECO:0000256" key="2">
    <source>
        <dbReference type="ARBA" id="ARBA00007783"/>
    </source>
</evidence>
<evidence type="ECO:0000256" key="3">
    <source>
        <dbReference type="ARBA" id="ARBA00022448"/>
    </source>
</evidence>
<organism evidence="13 14">
    <name type="scientific">Plastorhodobacter daqingensis</name>
    <dbReference type="NCBI Taxonomy" id="1387281"/>
    <lineage>
        <taxon>Bacteria</taxon>
        <taxon>Pseudomonadati</taxon>
        <taxon>Pseudomonadota</taxon>
        <taxon>Alphaproteobacteria</taxon>
        <taxon>Rhodobacterales</taxon>
        <taxon>Paracoccaceae</taxon>
        <taxon>Plastorhodobacter</taxon>
    </lineage>
</organism>
<sequence>MQALKPRNRTGGALRMPRTVAALMLREMATSYGRSPGGYLWAIAEPAAALALLSVIFSTAFAAPSVGVNFPLFYATGYLPFMLFNDVGNKMATSIRFSKQLLAYPVVTFLDALVARFLLNLLTQATVMIIVFTAILMIFDTRAVLHMPSILASVAMAAGLGLGVGTLNCYLMTAFPAWERSWQIATRPLFLISGIFFIYDDIPSPVREILWYNPLMHVVGMMRRGFYGFYHANYVSPLYVTCIALATLALGLLLLRRHQRALLQD</sequence>
<evidence type="ECO:0000256" key="7">
    <source>
        <dbReference type="ARBA" id="ARBA00022903"/>
    </source>
</evidence>
<evidence type="ECO:0000256" key="8">
    <source>
        <dbReference type="ARBA" id="ARBA00022989"/>
    </source>
</evidence>
<reference evidence="14" key="1">
    <citation type="journal article" date="2019" name="Int. J. Syst. Evol. Microbiol.">
        <title>The Global Catalogue of Microorganisms (GCM) 10K type strain sequencing project: providing services to taxonomists for standard genome sequencing and annotation.</title>
        <authorList>
            <consortium name="The Broad Institute Genomics Platform"/>
            <consortium name="The Broad Institute Genome Sequencing Center for Infectious Disease"/>
            <person name="Wu L."/>
            <person name="Ma J."/>
        </authorList>
    </citation>
    <scope>NUCLEOTIDE SEQUENCE [LARGE SCALE GENOMIC DNA]</scope>
    <source>
        <strain evidence="14">CGMCC 1.12750</strain>
    </source>
</reference>
<dbReference type="EMBL" id="JBHTFQ010000005">
    <property type="protein sequence ID" value="MFC7704775.1"/>
    <property type="molecule type" value="Genomic_DNA"/>
</dbReference>
<dbReference type="InterPro" id="IPR013525">
    <property type="entry name" value="ABC2_TM"/>
</dbReference>
<name>A0ABW2UN94_9RHOB</name>
<gene>
    <name evidence="13" type="ORF">ACFQXB_11275</name>
</gene>
<feature type="transmembrane region" description="Helical" evidence="11">
    <location>
        <begin position="125"/>
        <end position="145"/>
    </location>
</feature>
<keyword evidence="9" id="KW-0625">Polysaccharide transport</keyword>
<dbReference type="Pfam" id="PF01061">
    <property type="entry name" value="ABC2_membrane"/>
    <property type="match status" value="1"/>
</dbReference>
<keyword evidence="7" id="KW-0972">Capsule biogenesis/degradation</keyword>
<dbReference type="RefSeq" id="WP_377403436.1">
    <property type="nucleotide sequence ID" value="NZ_JBHTFQ010000005.1"/>
</dbReference>
<evidence type="ECO:0000256" key="6">
    <source>
        <dbReference type="ARBA" id="ARBA00022692"/>
    </source>
</evidence>
<evidence type="ECO:0000259" key="12">
    <source>
        <dbReference type="PROSITE" id="PS51012"/>
    </source>
</evidence>
<comment type="subcellular location">
    <subcellularLocation>
        <location evidence="11">Cell inner membrane</location>
        <topology evidence="11">Multi-pass membrane protein</topology>
    </subcellularLocation>
    <subcellularLocation>
        <location evidence="1">Cell membrane</location>
        <topology evidence="1">Multi-pass membrane protein</topology>
    </subcellularLocation>
</comment>
<keyword evidence="6 11" id="KW-0812">Transmembrane</keyword>
<keyword evidence="4 11" id="KW-1003">Cell membrane</keyword>
<dbReference type="PRINTS" id="PR00164">
    <property type="entry name" value="ABC2TRNSPORT"/>
</dbReference>